<accession>A0A941DV29</accession>
<feature type="transmembrane region" description="Helical" evidence="6">
    <location>
        <begin position="57"/>
        <end position="78"/>
    </location>
</feature>
<dbReference type="Proteomes" id="UP000675284">
    <property type="component" value="Unassembled WGS sequence"/>
</dbReference>
<evidence type="ECO:0000256" key="4">
    <source>
        <dbReference type="ARBA" id="ARBA00022989"/>
    </source>
</evidence>
<dbReference type="RefSeq" id="WP_200862564.1">
    <property type="nucleotide sequence ID" value="NZ_BAAACY010000006.1"/>
</dbReference>
<feature type="transmembrane region" description="Helical" evidence="6">
    <location>
        <begin position="148"/>
        <end position="171"/>
    </location>
</feature>
<evidence type="ECO:0000256" key="3">
    <source>
        <dbReference type="ARBA" id="ARBA00022692"/>
    </source>
</evidence>
<sequence>MKRMEDKVISEISGQRRSYPTVTLIVVLAGVLVIAMSIAGTAVAVPQIGVDLSVSGAPLHWVVAAYNLTFAAFTLVFGSLADLFGRRRTFIIGSALFVIGSLISAISNNIFLMDAARALAGIGGAGVMASGGAILATTFNGPARMRAFAALGTMAGVGIAIGPFLSGWLVGEFGWRSIFLIYLAIGVLILIGTLFISESRGAQSVKVDWPGMLTFIVGFTLIMFGIMQGPEIGWGSPVILTVFVVGIILLSIFVFVERRSTHPVLNLKLIKNTRFMAWCISTLITSVGFLGVLVFLPVYLQGVNQISAEEVGVIMLILTAPVLVIPQLGGWLVNRGVSTPALIGLSLLLIAAGNAWLTVIHPGVSTSDLFGPLLMIGVGMGISFGITDGQAMSLVDQEQVGMAAGFLNTIRGGSEALVIAVFGAVLVTLLQVRVKSAELAEQVAAGVITSSDSGFLSEQFTEAWQVTLWGVAAICATMAVVVYVMLVVPKRYS</sequence>
<feature type="transmembrane region" description="Helical" evidence="6">
    <location>
        <begin position="209"/>
        <end position="228"/>
    </location>
</feature>
<evidence type="ECO:0000256" key="6">
    <source>
        <dbReference type="SAM" id="Phobius"/>
    </source>
</evidence>
<gene>
    <name evidence="8" type="ORF">KCX74_01890</name>
</gene>
<evidence type="ECO:0000256" key="1">
    <source>
        <dbReference type="ARBA" id="ARBA00004651"/>
    </source>
</evidence>
<feature type="transmembrane region" description="Helical" evidence="6">
    <location>
        <begin position="312"/>
        <end position="333"/>
    </location>
</feature>
<keyword evidence="2" id="KW-0813">Transport</keyword>
<dbReference type="GO" id="GO:0005886">
    <property type="term" value="C:plasma membrane"/>
    <property type="evidence" value="ECO:0007669"/>
    <property type="project" value="UniProtKB-SubCell"/>
</dbReference>
<dbReference type="PRINTS" id="PR01036">
    <property type="entry name" value="TCRTETB"/>
</dbReference>
<evidence type="ECO:0000313" key="9">
    <source>
        <dbReference type="Proteomes" id="UP000675284"/>
    </source>
</evidence>
<dbReference type="InterPro" id="IPR020846">
    <property type="entry name" value="MFS_dom"/>
</dbReference>
<evidence type="ECO:0000256" key="5">
    <source>
        <dbReference type="ARBA" id="ARBA00023136"/>
    </source>
</evidence>
<name>A0A941DV29_9BACI</name>
<feature type="transmembrane region" description="Helical" evidence="6">
    <location>
        <begin position="416"/>
        <end position="434"/>
    </location>
</feature>
<comment type="subcellular location">
    <subcellularLocation>
        <location evidence="1">Cell membrane</location>
        <topology evidence="1">Multi-pass membrane protein</topology>
    </subcellularLocation>
</comment>
<evidence type="ECO:0000256" key="2">
    <source>
        <dbReference type="ARBA" id="ARBA00022448"/>
    </source>
</evidence>
<keyword evidence="4 6" id="KW-1133">Transmembrane helix</keyword>
<feature type="transmembrane region" description="Helical" evidence="6">
    <location>
        <begin position="234"/>
        <end position="256"/>
    </location>
</feature>
<dbReference type="InterPro" id="IPR036259">
    <property type="entry name" value="MFS_trans_sf"/>
</dbReference>
<feature type="domain" description="Major facilitator superfamily (MFS) profile" evidence="7">
    <location>
        <begin position="23"/>
        <end position="491"/>
    </location>
</feature>
<keyword evidence="9" id="KW-1185">Reference proteome</keyword>
<dbReference type="Gene3D" id="1.20.1720.10">
    <property type="entry name" value="Multidrug resistance protein D"/>
    <property type="match status" value="1"/>
</dbReference>
<reference evidence="8" key="1">
    <citation type="submission" date="2021-04" db="EMBL/GenBank/DDBJ databases">
        <title>Isolation and polyphasic classification of algal microorganism.</title>
        <authorList>
            <person name="Wang S."/>
        </authorList>
    </citation>
    <scope>NUCLEOTIDE SEQUENCE</scope>
    <source>
        <strain evidence="8">720a</strain>
    </source>
</reference>
<dbReference type="GO" id="GO:0022857">
    <property type="term" value="F:transmembrane transporter activity"/>
    <property type="evidence" value="ECO:0007669"/>
    <property type="project" value="InterPro"/>
</dbReference>
<dbReference type="SUPFAM" id="SSF103473">
    <property type="entry name" value="MFS general substrate transporter"/>
    <property type="match status" value="1"/>
</dbReference>
<feature type="transmembrane region" description="Helical" evidence="6">
    <location>
        <begin position="177"/>
        <end position="197"/>
    </location>
</feature>
<proteinExistence type="predicted"/>
<feature type="transmembrane region" description="Helical" evidence="6">
    <location>
        <begin position="90"/>
        <end position="112"/>
    </location>
</feature>
<dbReference type="CDD" id="cd17321">
    <property type="entry name" value="MFS_MMR_MDR_like"/>
    <property type="match status" value="1"/>
</dbReference>
<feature type="transmembrane region" description="Helical" evidence="6">
    <location>
        <begin position="466"/>
        <end position="488"/>
    </location>
</feature>
<dbReference type="EMBL" id="JAGSOT010000003">
    <property type="protein sequence ID" value="MBR7794788.1"/>
    <property type="molecule type" value="Genomic_DNA"/>
</dbReference>
<dbReference type="Pfam" id="PF07690">
    <property type="entry name" value="MFS_1"/>
    <property type="match status" value="1"/>
</dbReference>
<dbReference type="PROSITE" id="PS50850">
    <property type="entry name" value="MFS"/>
    <property type="match status" value="1"/>
</dbReference>
<feature type="transmembrane region" description="Helical" evidence="6">
    <location>
        <begin position="277"/>
        <end position="300"/>
    </location>
</feature>
<dbReference type="Gene3D" id="1.20.1250.20">
    <property type="entry name" value="MFS general substrate transporter like domains"/>
    <property type="match status" value="1"/>
</dbReference>
<keyword evidence="3 6" id="KW-0812">Transmembrane</keyword>
<keyword evidence="5 6" id="KW-0472">Membrane</keyword>
<evidence type="ECO:0000313" key="8">
    <source>
        <dbReference type="EMBL" id="MBR7794788.1"/>
    </source>
</evidence>
<dbReference type="AlphaFoldDB" id="A0A941DV29"/>
<dbReference type="PANTHER" id="PTHR42718">
    <property type="entry name" value="MAJOR FACILITATOR SUPERFAMILY MULTIDRUG TRANSPORTER MFSC"/>
    <property type="match status" value="1"/>
</dbReference>
<comment type="caution">
    <text evidence="8">The sequence shown here is derived from an EMBL/GenBank/DDBJ whole genome shotgun (WGS) entry which is preliminary data.</text>
</comment>
<dbReference type="InterPro" id="IPR011701">
    <property type="entry name" value="MFS"/>
</dbReference>
<protein>
    <submittedName>
        <fullName evidence="8">MFS transporter</fullName>
    </submittedName>
</protein>
<dbReference type="PANTHER" id="PTHR42718:SF9">
    <property type="entry name" value="MAJOR FACILITATOR SUPERFAMILY MULTIDRUG TRANSPORTER MFSC"/>
    <property type="match status" value="1"/>
</dbReference>
<evidence type="ECO:0000259" key="7">
    <source>
        <dbReference type="PROSITE" id="PS50850"/>
    </source>
</evidence>
<organism evidence="8 9">
    <name type="scientific">Virgibacillus salarius</name>
    <dbReference type="NCBI Taxonomy" id="447199"/>
    <lineage>
        <taxon>Bacteria</taxon>
        <taxon>Bacillati</taxon>
        <taxon>Bacillota</taxon>
        <taxon>Bacilli</taxon>
        <taxon>Bacillales</taxon>
        <taxon>Bacillaceae</taxon>
        <taxon>Virgibacillus</taxon>
    </lineage>
</organism>
<feature type="transmembrane region" description="Helical" evidence="6">
    <location>
        <begin position="21"/>
        <end position="45"/>
    </location>
</feature>
<feature type="transmembrane region" description="Helical" evidence="6">
    <location>
        <begin position="369"/>
        <end position="387"/>
    </location>
</feature>
<feature type="transmembrane region" description="Helical" evidence="6">
    <location>
        <begin position="118"/>
        <end position="136"/>
    </location>
</feature>
<feature type="transmembrane region" description="Helical" evidence="6">
    <location>
        <begin position="340"/>
        <end position="357"/>
    </location>
</feature>